<evidence type="ECO:0000256" key="9">
    <source>
        <dbReference type="ARBA" id="ARBA00042039"/>
    </source>
</evidence>
<keyword evidence="6 11" id="KW-1133">Transmembrane helix</keyword>
<evidence type="ECO:0000256" key="4">
    <source>
        <dbReference type="ARBA" id="ARBA00022597"/>
    </source>
</evidence>
<feature type="transmembrane region" description="Helical" evidence="11">
    <location>
        <begin position="475"/>
        <end position="497"/>
    </location>
</feature>
<evidence type="ECO:0000256" key="5">
    <source>
        <dbReference type="ARBA" id="ARBA00022692"/>
    </source>
</evidence>
<dbReference type="OrthoDB" id="3639251at2759"/>
<dbReference type="InterPro" id="IPR011701">
    <property type="entry name" value="MFS"/>
</dbReference>
<feature type="region of interest" description="Disordered" evidence="10">
    <location>
        <begin position="301"/>
        <end position="321"/>
    </location>
</feature>
<evidence type="ECO:0000256" key="3">
    <source>
        <dbReference type="ARBA" id="ARBA00022448"/>
    </source>
</evidence>
<dbReference type="InterPro" id="IPR020846">
    <property type="entry name" value="MFS_dom"/>
</dbReference>
<evidence type="ECO:0000256" key="11">
    <source>
        <dbReference type="SAM" id="Phobius"/>
    </source>
</evidence>
<feature type="transmembrane region" description="Helical" evidence="11">
    <location>
        <begin position="224"/>
        <end position="244"/>
    </location>
</feature>
<dbReference type="GO" id="GO:0022857">
    <property type="term" value="F:transmembrane transporter activity"/>
    <property type="evidence" value="ECO:0007669"/>
    <property type="project" value="InterPro"/>
</dbReference>
<dbReference type="GO" id="GO:0016020">
    <property type="term" value="C:membrane"/>
    <property type="evidence" value="ECO:0007669"/>
    <property type="project" value="UniProtKB-SubCell"/>
</dbReference>
<protein>
    <recommendedName>
        <fullName evidence="8">Sugar phosphate exchanger 3</fullName>
    </recommendedName>
    <alternativeName>
        <fullName evidence="9">Solute carrier family 37 member 3</fullName>
    </alternativeName>
</protein>
<evidence type="ECO:0000313" key="13">
    <source>
        <dbReference type="EMBL" id="CAB3370430.1"/>
    </source>
</evidence>
<feature type="transmembrane region" description="Helical" evidence="11">
    <location>
        <begin position="432"/>
        <end position="454"/>
    </location>
</feature>
<feature type="transmembrane region" description="Helical" evidence="11">
    <location>
        <begin position="33"/>
        <end position="50"/>
    </location>
</feature>
<comment type="caution">
    <text evidence="13">The sequence shown here is derived from an EMBL/GenBank/DDBJ whole genome shotgun (WGS) entry which is preliminary data.</text>
</comment>
<dbReference type="PANTHER" id="PTHR43184:SF12">
    <property type="entry name" value="SUGAR PHOSPHATE EXCHANGER 3"/>
    <property type="match status" value="1"/>
</dbReference>
<comment type="similarity">
    <text evidence="2">Belongs to the major facilitator superfamily. Organophosphate:Pi antiporter (OPA) (TC 2.A.1.4) family.</text>
</comment>
<dbReference type="InterPro" id="IPR036259">
    <property type="entry name" value="MFS_trans_sf"/>
</dbReference>
<evidence type="ECO:0000256" key="7">
    <source>
        <dbReference type="ARBA" id="ARBA00023136"/>
    </source>
</evidence>
<feature type="domain" description="Major facilitator superfamily (MFS) profile" evidence="12">
    <location>
        <begin position="39"/>
        <end position="532"/>
    </location>
</feature>
<keyword evidence="3" id="KW-0813">Transport</keyword>
<accession>A0A8S1CYJ6</accession>
<dbReference type="PANTHER" id="PTHR43184">
    <property type="entry name" value="MAJOR FACILITATOR SUPERFAMILY TRANSPORTER 16, ISOFORM B"/>
    <property type="match status" value="1"/>
</dbReference>
<evidence type="ECO:0000256" key="1">
    <source>
        <dbReference type="ARBA" id="ARBA00004141"/>
    </source>
</evidence>
<evidence type="ECO:0000313" key="14">
    <source>
        <dbReference type="Proteomes" id="UP000494165"/>
    </source>
</evidence>
<dbReference type="SUPFAM" id="SSF103473">
    <property type="entry name" value="MFS general substrate transporter"/>
    <property type="match status" value="1"/>
</dbReference>
<dbReference type="Pfam" id="PF07690">
    <property type="entry name" value="MFS_1"/>
    <property type="match status" value="1"/>
</dbReference>
<feature type="transmembrane region" description="Helical" evidence="11">
    <location>
        <begin position="131"/>
        <end position="153"/>
    </location>
</feature>
<proteinExistence type="inferred from homology"/>
<organism evidence="13 14">
    <name type="scientific">Cloeon dipterum</name>
    <dbReference type="NCBI Taxonomy" id="197152"/>
    <lineage>
        <taxon>Eukaryota</taxon>
        <taxon>Metazoa</taxon>
        <taxon>Ecdysozoa</taxon>
        <taxon>Arthropoda</taxon>
        <taxon>Hexapoda</taxon>
        <taxon>Insecta</taxon>
        <taxon>Pterygota</taxon>
        <taxon>Palaeoptera</taxon>
        <taxon>Ephemeroptera</taxon>
        <taxon>Pisciforma</taxon>
        <taxon>Baetidae</taxon>
        <taxon>Cloeon</taxon>
    </lineage>
</organism>
<dbReference type="AlphaFoldDB" id="A0A8S1CYJ6"/>
<feature type="transmembrane region" description="Helical" evidence="11">
    <location>
        <begin position="383"/>
        <end position="401"/>
    </location>
</feature>
<feature type="transmembrane region" description="Helical" evidence="11">
    <location>
        <begin position="509"/>
        <end position="529"/>
    </location>
</feature>
<reference evidence="13 14" key="1">
    <citation type="submission" date="2020-04" db="EMBL/GenBank/DDBJ databases">
        <authorList>
            <person name="Alioto T."/>
            <person name="Alioto T."/>
            <person name="Gomez Garrido J."/>
        </authorList>
    </citation>
    <scope>NUCLEOTIDE SEQUENCE [LARGE SCALE GENOMIC DNA]</scope>
</reference>
<dbReference type="Gene3D" id="1.20.1250.20">
    <property type="entry name" value="MFS general substrate transporter like domains"/>
    <property type="match status" value="2"/>
</dbReference>
<evidence type="ECO:0000256" key="8">
    <source>
        <dbReference type="ARBA" id="ARBA00041091"/>
    </source>
</evidence>
<feature type="transmembrane region" description="Helical" evidence="11">
    <location>
        <begin position="339"/>
        <end position="363"/>
    </location>
</feature>
<feature type="transmembrane region" description="Helical" evidence="11">
    <location>
        <begin position="408"/>
        <end position="426"/>
    </location>
</feature>
<keyword evidence="5 11" id="KW-0812">Transmembrane</keyword>
<feature type="transmembrane region" description="Helical" evidence="11">
    <location>
        <begin position="159"/>
        <end position="187"/>
    </location>
</feature>
<keyword evidence="4" id="KW-0762">Sugar transport</keyword>
<feature type="transmembrane region" description="Helical" evidence="11">
    <location>
        <begin position="100"/>
        <end position="124"/>
    </location>
</feature>
<evidence type="ECO:0000256" key="10">
    <source>
        <dbReference type="SAM" id="MobiDB-lite"/>
    </source>
</evidence>
<keyword evidence="14" id="KW-1185">Reference proteome</keyword>
<dbReference type="Proteomes" id="UP000494165">
    <property type="component" value="Unassembled WGS sequence"/>
</dbReference>
<name>A0A8S1CYJ6_9INSE</name>
<sequence>MSPPAAMDTPYGIRAFQCLSRKCCPSLRINKTLWYRFFVLLLTYVAYMSYHLSRKPISVVKAVLNQNCTGLEPPPWVVINATNRNNWCDWAPFDGQNASALLGTLDSAFLFAYAAAMFVSGFVAERVNLRYFLSLGMIFSGIFCYLFGVAYSYNIHNMTYLIAVQVLGGIFQTTGWPGVVTVIGNWFGEGKRGLIFGIWNSHTSVGNILGSVVAGAFVDTDWALSFFVPALIVAGAGFLMFLFLPAEPAEVGCPPPERPGSRVNARYRLLLPNPMHAASVTSPTVQQLPYRRIVNPTNVSSEEISSDSDAEHHPDADSNAAEDEALLSGPKAITFYQALCIPGVIEFSLSLFFAKLVSYTFLYWLPLYIHSASGAGAEMSADISSIFDIGGIVGGIAAGAISDSTGMSATTCAAMLILAVPSLFAYELWGTLGLNVVVPLLIVTGALVNGPYALITTAVSAQLGTHPSLEGSSKALATVTAIIDGTGSIGAAVGPLLAGLISSTGWKNVFYMLMISDVLALILLARLVHMEIRNWLRTRAALQRAHSGSDWTS</sequence>
<evidence type="ECO:0000256" key="6">
    <source>
        <dbReference type="ARBA" id="ARBA00022989"/>
    </source>
</evidence>
<feature type="transmembrane region" description="Helical" evidence="11">
    <location>
        <begin position="194"/>
        <end position="218"/>
    </location>
</feature>
<evidence type="ECO:0000259" key="12">
    <source>
        <dbReference type="PROSITE" id="PS50850"/>
    </source>
</evidence>
<dbReference type="EMBL" id="CADEPI010000052">
    <property type="protein sequence ID" value="CAB3370430.1"/>
    <property type="molecule type" value="Genomic_DNA"/>
</dbReference>
<dbReference type="PROSITE" id="PS50850">
    <property type="entry name" value="MFS"/>
    <property type="match status" value="1"/>
</dbReference>
<dbReference type="FunFam" id="1.20.1250.20:FF:000028">
    <property type="entry name" value="Sugar phosphate exchanger 3 isoform 1"/>
    <property type="match status" value="1"/>
</dbReference>
<dbReference type="PIRSF" id="PIRSF002808">
    <property type="entry name" value="Hexose_phosphate_transp"/>
    <property type="match status" value="1"/>
</dbReference>
<comment type="subcellular location">
    <subcellularLocation>
        <location evidence="1">Membrane</location>
        <topology evidence="1">Multi-pass membrane protein</topology>
    </subcellularLocation>
</comment>
<evidence type="ECO:0000256" key="2">
    <source>
        <dbReference type="ARBA" id="ARBA00009598"/>
    </source>
</evidence>
<dbReference type="InterPro" id="IPR000849">
    <property type="entry name" value="Sugar_P_transporter"/>
</dbReference>
<keyword evidence="7 11" id="KW-0472">Membrane</keyword>
<gene>
    <name evidence="13" type="ORF">CLODIP_2_CD10639</name>
</gene>